<dbReference type="GO" id="GO:0051707">
    <property type="term" value="P:response to other organism"/>
    <property type="evidence" value="ECO:0007669"/>
    <property type="project" value="UniProtKB-ARBA"/>
</dbReference>
<dbReference type="PROSITE" id="PS50104">
    <property type="entry name" value="TIR"/>
    <property type="match status" value="1"/>
</dbReference>
<keyword evidence="1" id="KW-0433">Leucine-rich repeat</keyword>
<dbReference type="PANTHER" id="PTHR11017:SF544">
    <property type="entry name" value="ADP-RIBOSYL CYCLASE_CYCLIC ADP-RIBOSE HYDROLASE"/>
    <property type="match status" value="1"/>
</dbReference>
<reference evidence="6" key="1">
    <citation type="submission" date="2023-03" db="EMBL/GenBank/DDBJ databases">
        <title>Chromosome-scale reference genome and RAD-based genetic map of yellow starthistle (Centaurea solstitialis) reveal putative structural variation and QTLs associated with invader traits.</title>
        <authorList>
            <person name="Reatini B."/>
            <person name="Cang F.A."/>
            <person name="Jiang Q."/>
            <person name="Mckibben M.T.W."/>
            <person name="Barker M.S."/>
            <person name="Rieseberg L.H."/>
            <person name="Dlugosch K.M."/>
        </authorList>
    </citation>
    <scope>NUCLEOTIDE SEQUENCE</scope>
    <source>
        <strain evidence="6">CAN-66</strain>
        <tissue evidence="6">Leaf</tissue>
    </source>
</reference>
<evidence type="ECO:0000313" key="7">
    <source>
        <dbReference type="Proteomes" id="UP001172457"/>
    </source>
</evidence>
<accession>A0AA38TAJ1</accession>
<dbReference type="InterPro" id="IPR035897">
    <property type="entry name" value="Toll_tir_struct_dom_sf"/>
</dbReference>
<keyword evidence="4" id="KW-0520">NAD</keyword>
<dbReference type="GO" id="GO:0043531">
    <property type="term" value="F:ADP binding"/>
    <property type="evidence" value="ECO:0007669"/>
    <property type="project" value="InterPro"/>
</dbReference>
<comment type="caution">
    <text evidence="6">The sequence shown here is derived from an EMBL/GenBank/DDBJ whole genome shotgun (WGS) entry which is preliminary data.</text>
</comment>
<evidence type="ECO:0000256" key="3">
    <source>
        <dbReference type="ARBA" id="ARBA00022821"/>
    </source>
</evidence>
<dbReference type="InterPro" id="IPR006553">
    <property type="entry name" value="Leu-rich_rpt_Cys-con_subtyp"/>
</dbReference>
<dbReference type="GO" id="GO:0006952">
    <property type="term" value="P:defense response"/>
    <property type="evidence" value="ECO:0007669"/>
    <property type="project" value="UniProtKB-KW"/>
</dbReference>
<dbReference type="InterPro" id="IPR026906">
    <property type="entry name" value="LRR_5"/>
</dbReference>
<evidence type="ECO:0000256" key="2">
    <source>
        <dbReference type="ARBA" id="ARBA00022737"/>
    </source>
</evidence>
<proteinExistence type="predicted"/>
<dbReference type="SUPFAM" id="SSF52047">
    <property type="entry name" value="RNI-like"/>
    <property type="match status" value="1"/>
</dbReference>
<dbReference type="InterPro" id="IPR055414">
    <property type="entry name" value="LRR_R13L4/SHOC2-like"/>
</dbReference>
<keyword evidence="3" id="KW-0611">Plant defense</keyword>
<evidence type="ECO:0000259" key="5">
    <source>
        <dbReference type="PROSITE" id="PS50104"/>
    </source>
</evidence>
<dbReference type="Pfam" id="PF00931">
    <property type="entry name" value="NB-ARC"/>
    <property type="match status" value="1"/>
</dbReference>
<dbReference type="SUPFAM" id="SSF46785">
    <property type="entry name" value="Winged helix' DNA-binding domain"/>
    <property type="match status" value="1"/>
</dbReference>
<dbReference type="PANTHER" id="PTHR11017">
    <property type="entry name" value="LEUCINE-RICH REPEAT-CONTAINING PROTEIN"/>
    <property type="match status" value="1"/>
</dbReference>
<dbReference type="Pfam" id="PF23598">
    <property type="entry name" value="LRR_14"/>
    <property type="match status" value="1"/>
</dbReference>
<dbReference type="Proteomes" id="UP001172457">
    <property type="component" value="Chromosome 4"/>
</dbReference>
<sequence>MQCECPQLKSLNLCSSKLRSLNLGQTLNIETLNLECSESLVKLDMPCDYPQLKYLNLRCPNLRYFNLGLTPNIEAFSSFIINRIIVCNPGLKHEEREVEFDMSLECPQLESLELFIPNLWALDLGSTPNLQTLKLGGCYSLVELHIHDECCKLKTLCLPCQHLRIFDFGLTQNVEALTLDGNDGLVERFIPVRCPQLECLELIESKLRTFELIPNLKTLILRDCDLVDFHVPDGDVKVESLAIKRCSKLKTLNLGRSPNLESLCLEDCSSLVKLHAPVGGVKLLIKLKGHLSTESVDKRTLQLDSSLPKFEFECSYKEDLPSSIRNVEKLISEVFFGRICGLQRLTKLKLEGNISELPKDIDRLQCLEQLTLWSTKIKRLPDSICRLKHLKSLELLYCKLLEKLPEDLGRLECLETLKLQGCIVLRDIPHNICRMTSLRVLSLYECNRVEELPEELGRLESELHEEARDKTYEVWNPFKSKLAAVVLNDFDFCIVTVEPFLAFRSCDDREAIKFNTQGVVEERETRGPGFFKPAGCRPSGPIRFTWVCPDYILAVEAQDSNPVDLANKGSKMLTHDPSSFPSMASSSTSSIQRTSFKYDVFLSFRGEDTRTNFVDHLYHALKRENIETYKDDKNLERGKKIGKELIEAIEDSRFHVIVFSKNYASSSWCLDELVKIMECQKTPTQHNVYPIFYHVEPTRVRKQIGEFGKAFAKHENDEAAKKWKEALIEATSLSGWDLGTIADGHEAEFIKRVVKDISSKLPTIYVDGNLIGMRTRINVVVSSLRTFPDEIMIGITGMGGIGKTTLARAVFDHIRKEFEGSSFIENVRESSDSPSVGLKSLQQQLLRNVLNRQDNIVDGVSQGKEMMKKYMPSRKVLVVLDDVDHKDQLEALAGEPNWFKSGSKIIITTRDRKVLETHRVKRIHEASLLTNEEAICLFSSRAFEKEIPSPRYEKLSTKVVSYAAGLPLTITVLGSTLYGENEHVWMDTLKELEKVPLDGSLQRLEVSYKGLDTNCQKIFLDVACILKGWKNEKTITVLESCGFHAIRGFSVLEKKSLITISHDKKLGMHDRIEDLGKHIVRRSHDPSQHSRLWITKEIIDILVNNRGTEATECIKLTSWLSSDIKPNTIMKGLGKMRKLRFLFVKILEFNCLELDEASQFPNSLQYLQWYRYPFRSLPGSFQASNLVVLKMPKSQIEQLWEEGERKVLDKLRVLKLSGASKLRTFDILVGLTPNLEILDLQRCYNLVKLDIPVGYQKLKCLKLSGSKLSTLDLLLIPNIETLILDHCVDLKELHVPRKCRQLKTLNLEGCWNLENFDMVRECPQLETLNLARCRVLKEFVMPWECPQLITLNLRDCCSLRKLGMPWVCPRLITLNLMDCSGLIKLDMPQKCPQLMTLNISFCENLEKLYIPRECLELRRLDAEHGCEKLLELHMPDTCPQLEELSIKECKNIDELVMPREYPQLEFLNMCCREFRSRINFNDLVLPKLGYLKLVYSMSRTLVLTSNLIRVTLERCDLEELHIPDKDVKLKELYIRNCLKLKTLDLTRTPNLQTLELEACYDLVKLQAPVGGLEKLIHLNKFRVNNLDIMDGYGISPRFDMSETSIDLRRYKRNNNSSLINA</sequence>
<dbReference type="InterPro" id="IPR042197">
    <property type="entry name" value="Apaf_helical"/>
</dbReference>
<dbReference type="InterPro" id="IPR011713">
    <property type="entry name" value="Leu-rich_rpt_3"/>
</dbReference>
<dbReference type="Pfam" id="PF01582">
    <property type="entry name" value="TIR"/>
    <property type="match status" value="1"/>
</dbReference>
<keyword evidence="7" id="KW-1185">Reference proteome</keyword>
<dbReference type="Pfam" id="PF07725">
    <property type="entry name" value="LRR_3"/>
    <property type="match status" value="1"/>
</dbReference>
<feature type="domain" description="TIR" evidence="5">
    <location>
        <begin position="596"/>
        <end position="761"/>
    </location>
</feature>
<dbReference type="EMBL" id="JARYMX010000004">
    <property type="protein sequence ID" value="KAJ9551576.1"/>
    <property type="molecule type" value="Genomic_DNA"/>
</dbReference>
<dbReference type="SUPFAM" id="SSF52200">
    <property type="entry name" value="Toll/Interleukin receptor TIR domain"/>
    <property type="match status" value="1"/>
</dbReference>
<dbReference type="SUPFAM" id="SSF52540">
    <property type="entry name" value="P-loop containing nucleoside triphosphate hydrolases"/>
    <property type="match status" value="1"/>
</dbReference>
<dbReference type="InterPro" id="IPR027417">
    <property type="entry name" value="P-loop_NTPase"/>
</dbReference>
<dbReference type="InterPro" id="IPR032675">
    <property type="entry name" value="LRR_dom_sf"/>
</dbReference>
<organism evidence="6 7">
    <name type="scientific">Centaurea solstitialis</name>
    <name type="common">yellow star-thistle</name>
    <dbReference type="NCBI Taxonomy" id="347529"/>
    <lineage>
        <taxon>Eukaryota</taxon>
        <taxon>Viridiplantae</taxon>
        <taxon>Streptophyta</taxon>
        <taxon>Embryophyta</taxon>
        <taxon>Tracheophyta</taxon>
        <taxon>Spermatophyta</taxon>
        <taxon>Magnoliopsida</taxon>
        <taxon>eudicotyledons</taxon>
        <taxon>Gunneridae</taxon>
        <taxon>Pentapetalae</taxon>
        <taxon>asterids</taxon>
        <taxon>campanulids</taxon>
        <taxon>Asterales</taxon>
        <taxon>Asteraceae</taxon>
        <taxon>Carduoideae</taxon>
        <taxon>Cardueae</taxon>
        <taxon>Centaureinae</taxon>
        <taxon>Centaurea</taxon>
    </lineage>
</organism>
<name>A0AA38TAJ1_9ASTR</name>
<dbReference type="FunFam" id="3.40.50.10140:FF:000007">
    <property type="entry name" value="Disease resistance protein (TIR-NBS-LRR class)"/>
    <property type="match status" value="1"/>
</dbReference>
<dbReference type="Gene3D" id="1.10.8.430">
    <property type="entry name" value="Helical domain of apoptotic protease-activating factors"/>
    <property type="match status" value="1"/>
</dbReference>
<dbReference type="Pfam" id="PF13306">
    <property type="entry name" value="LRR_5"/>
    <property type="match status" value="2"/>
</dbReference>
<dbReference type="SMART" id="SM00367">
    <property type="entry name" value="LRR_CC"/>
    <property type="match status" value="8"/>
</dbReference>
<protein>
    <recommendedName>
        <fullName evidence="5">TIR domain-containing protein</fullName>
    </recommendedName>
</protein>
<dbReference type="Gene3D" id="3.80.10.10">
    <property type="entry name" value="Ribonuclease Inhibitor"/>
    <property type="match status" value="4"/>
</dbReference>
<evidence type="ECO:0000256" key="4">
    <source>
        <dbReference type="ARBA" id="ARBA00023027"/>
    </source>
</evidence>
<dbReference type="SUPFAM" id="SSF52058">
    <property type="entry name" value="L domain-like"/>
    <property type="match status" value="3"/>
</dbReference>
<dbReference type="InterPro" id="IPR036390">
    <property type="entry name" value="WH_DNA-bd_sf"/>
</dbReference>
<dbReference type="InterPro" id="IPR044974">
    <property type="entry name" value="Disease_R_plants"/>
</dbReference>
<dbReference type="PRINTS" id="PR00364">
    <property type="entry name" value="DISEASERSIST"/>
</dbReference>
<dbReference type="GO" id="GO:0007165">
    <property type="term" value="P:signal transduction"/>
    <property type="evidence" value="ECO:0007669"/>
    <property type="project" value="InterPro"/>
</dbReference>
<evidence type="ECO:0000256" key="1">
    <source>
        <dbReference type="ARBA" id="ARBA00022614"/>
    </source>
</evidence>
<gene>
    <name evidence="6" type="ORF">OSB04_015621</name>
</gene>
<dbReference type="InterPro" id="IPR002182">
    <property type="entry name" value="NB-ARC"/>
</dbReference>
<keyword evidence="2" id="KW-0677">Repeat</keyword>
<dbReference type="Pfam" id="PF23282">
    <property type="entry name" value="WHD_ROQ1"/>
    <property type="match status" value="1"/>
</dbReference>
<evidence type="ECO:0000313" key="6">
    <source>
        <dbReference type="EMBL" id="KAJ9551576.1"/>
    </source>
</evidence>
<dbReference type="SMART" id="SM00255">
    <property type="entry name" value="TIR"/>
    <property type="match status" value="1"/>
</dbReference>
<dbReference type="InterPro" id="IPR000157">
    <property type="entry name" value="TIR_dom"/>
</dbReference>
<dbReference type="Gene3D" id="3.40.50.300">
    <property type="entry name" value="P-loop containing nucleotide triphosphate hydrolases"/>
    <property type="match status" value="1"/>
</dbReference>
<dbReference type="InterPro" id="IPR058192">
    <property type="entry name" value="WHD_ROQ1-like"/>
</dbReference>
<dbReference type="Gene3D" id="3.40.50.10140">
    <property type="entry name" value="Toll/interleukin-1 receptor homology (TIR) domain"/>
    <property type="match status" value="1"/>
</dbReference>